<evidence type="ECO:0000256" key="2">
    <source>
        <dbReference type="ARBA" id="ARBA00022771"/>
    </source>
</evidence>
<dbReference type="PANTHER" id="PTHR31742">
    <property type="entry name" value="RPA-INTERACTING PROTEIN RPAIN"/>
    <property type="match status" value="1"/>
</dbReference>
<protein>
    <recommendedName>
        <fullName evidence="4">RPA-interacting protein C-terminal domain-containing protein</fullName>
    </recommendedName>
</protein>
<gene>
    <name evidence="5" type="ORF">MNEG_7728</name>
</gene>
<dbReference type="RefSeq" id="XP_013899255.1">
    <property type="nucleotide sequence ID" value="XM_014043801.1"/>
</dbReference>
<dbReference type="InterPro" id="IPR028156">
    <property type="entry name" value="RIP"/>
</dbReference>
<dbReference type="OrthoDB" id="544818at2759"/>
<evidence type="ECO:0000313" key="5">
    <source>
        <dbReference type="EMBL" id="KIZ00236.1"/>
    </source>
</evidence>
<sequence length="144" mass="14899">MLQELDQLEAFESAALEAAVAEREALVAAAAAAAGASPESPAAAGPHPRPPPPAAQQLLCPVCMGAFLLQRAGVVVCPRGCLQLNLAAESLSLGDLRARLEQVYEEHRATGCGGSLVFRMEDLFGSRSLTSSCAAGCPHYRVVA</sequence>
<dbReference type="EMBL" id="KK101616">
    <property type="protein sequence ID" value="KIZ00236.1"/>
    <property type="molecule type" value="Genomic_DNA"/>
</dbReference>
<dbReference type="GO" id="GO:0006606">
    <property type="term" value="P:protein import into nucleus"/>
    <property type="evidence" value="ECO:0007669"/>
    <property type="project" value="TreeGrafter"/>
</dbReference>
<dbReference type="GO" id="GO:0005634">
    <property type="term" value="C:nucleus"/>
    <property type="evidence" value="ECO:0007669"/>
    <property type="project" value="TreeGrafter"/>
</dbReference>
<evidence type="ECO:0000256" key="1">
    <source>
        <dbReference type="ARBA" id="ARBA00022723"/>
    </source>
</evidence>
<keyword evidence="1" id="KW-0479">Metal-binding</keyword>
<keyword evidence="3" id="KW-0862">Zinc</keyword>
<organism evidence="5 6">
    <name type="scientific">Monoraphidium neglectum</name>
    <dbReference type="NCBI Taxonomy" id="145388"/>
    <lineage>
        <taxon>Eukaryota</taxon>
        <taxon>Viridiplantae</taxon>
        <taxon>Chlorophyta</taxon>
        <taxon>core chlorophytes</taxon>
        <taxon>Chlorophyceae</taxon>
        <taxon>CS clade</taxon>
        <taxon>Sphaeropleales</taxon>
        <taxon>Selenastraceae</taxon>
        <taxon>Monoraphidium</taxon>
    </lineage>
</organism>
<keyword evidence="6" id="KW-1185">Reference proteome</keyword>
<feature type="domain" description="RPA-interacting protein C-terminal" evidence="4">
    <location>
        <begin position="59"/>
        <end position="135"/>
    </location>
</feature>
<evidence type="ECO:0000259" key="4">
    <source>
        <dbReference type="Pfam" id="PF14768"/>
    </source>
</evidence>
<reference evidence="5 6" key="1">
    <citation type="journal article" date="2013" name="BMC Genomics">
        <title>Reconstruction of the lipid metabolism for the microalga Monoraphidium neglectum from its genome sequence reveals characteristics suitable for biofuel production.</title>
        <authorList>
            <person name="Bogen C."/>
            <person name="Al-Dilaimi A."/>
            <person name="Albersmeier A."/>
            <person name="Wichmann J."/>
            <person name="Grundmann M."/>
            <person name="Rupp O."/>
            <person name="Lauersen K.J."/>
            <person name="Blifernez-Klassen O."/>
            <person name="Kalinowski J."/>
            <person name="Goesmann A."/>
            <person name="Mussgnug J.H."/>
            <person name="Kruse O."/>
        </authorList>
    </citation>
    <scope>NUCLEOTIDE SEQUENCE [LARGE SCALE GENOMIC DNA]</scope>
    <source>
        <strain evidence="5 6">SAG 48.87</strain>
    </source>
</reference>
<dbReference type="AlphaFoldDB" id="A0A0D2N1X5"/>
<dbReference type="KEGG" id="mng:MNEG_7728"/>
<dbReference type="GeneID" id="25740604"/>
<accession>A0A0D2N1X5</accession>
<evidence type="ECO:0000256" key="3">
    <source>
        <dbReference type="ARBA" id="ARBA00022833"/>
    </source>
</evidence>
<name>A0A0D2N1X5_9CHLO</name>
<dbReference type="Proteomes" id="UP000054498">
    <property type="component" value="Unassembled WGS sequence"/>
</dbReference>
<evidence type="ECO:0000313" key="6">
    <source>
        <dbReference type="Proteomes" id="UP000054498"/>
    </source>
</evidence>
<dbReference type="GO" id="GO:0008270">
    <property type="term" value="F:zinc ion binding"/>
    <property type="evidence" value="ECO:0007669"/>
    <property type="project" value="UniProtKB-KW"/>
</dbReference>
<dbReference type="PANTHER" id="PTHR31742:SF1">
    <property type="entry name" value="RPA-INTERACTING PROTEIN"/>
    <property type="match status" value="1"/>
</dbReference>
<dbReference type="Pfam" id="PF14768">
    <property type="entry name" value="RPA_interact_C"/>
    <property type="match status" value="1"/>
</dbReference>
<keyword evidence="2" id="KW-0863">Zinc-finger</keyword>
<proteinExistence type="predicted"/>
<dbReference type="InterPro" id="IPR028159">
    <property type="entry name" value="RPA_interact_C_dom"/>
</dbReference>